<sequence length="316" mass="36226">MKQSGRTFSPYIETVLMKVWEEAAMVHMTIADFCFNQLKLMGKDVTMKKDLQLKPEDIKDQDLLISLGGDGTYLRTAGIIETPDVPILGINTDPSRSIGFLCNNKIYYDMRQKQIERIFDNLDKENYEIFYRQRINFGMNSPVTGESINKLVLNEIFVAEKDTGKTSIYNLQVDGKDLGKFKSSGLLVSTGTGSSGWLFSARRITQSDVRTILNYLGNIENIDLVEEHFAKTISQQTIFPPEEEKMYYYVREGYLKEPSGYNRSSEGYASKLKYRSELIEGRVYIDGYYTKDIGLGDEFTVDSNPSYRLKCIRFLL</sequence>
<dbReference type="PANTHER" id="PTHR13158:SF5">
    <property type="entry name" value="NAD KINASE 2, MITOCHONDRIAL"/>
    <property type="match status" value="1"/>
</dbReference>
<dbReference type="GO" id="GO:0005739">
    <property type="term" value="C:mitochondrion"/>
    <property type="evidence" value="ECO:0007669"/>
    <property type="project" value="TreeGrafter"/>
</dbReference>
<accession>A0A078A2J3</accession>
<evidence type="ECO:0000256" key="1">
    <source>
        <dbReference type="ARBA" id="ARBA00010995"/>
    </source>
</evidence>
<dbReference type="InterPro" id="IPR002504">
    <property type="entry name" value="NADK"/>
</dbReference>
<dbReference type="InterPro" id="IPR016064">
    <property type="entry name" value="NAD/diacylglycerol_kinase_sf"/>
</dbReference>
<dbReference type="GO" id="GO:0003951">
    <property type="term" value="F:NAD+ kinase activity"/>
    <property type="evidence" value="ECO:0007669"/>
    <property type="project" value="InterPro"/>
</dbReference>
<reference evidence="6 7" key="1">
    <citation type="submission" date="2014-06" db="EMBL/GenBank/DDBJ databases">
        <authorList>
            <person name="Swart Estienne"/>
        </authorList>
    </citation>
    <scope>NUCLEOTIDE SEQUENCE [LARGE SCALE GENOMIC DNA]</scope>
    <source>
        <strain evidence="6 7">130c</strain>
    </source>
</reference>
<evidence type="ECO:0000256" key="2">
    <source>
        <dbReference type="ARBA" id="ARBA00022679"/>
    </source>
</evidence>
<dbReference type="OrthoDB" id="185618at2759"/>
<dbReference type="InterPro" id="IPR017437">
    <property type="entry name" value="ATP-NAD_kinase_PpnK-typ_C"/>
</dbReference>
<proteinExistence type="inferred from homology"/>
<evidence type="ECO:0000313" key="7">
    <source>
        <dbReference type="Proteomes" id="UP000039865"/>
    </source>
</evidence>
<organism evidence="6 7">
    <name type="scientific">Stylonychia lemnae</name>
    <name type="common">Ciliate</name>
    <dbReference type="NCBI Taxonomy" id="5949"/>
    <lineage>
        <taxon>Eukaryota</taxon>
        <taxon>Sar</taxon>
        <taxon>Alveolata</taxon>
        <taxon>Ciliophora</taxon>
        <taxon>Intramacronucleata</taxon>
        <taxon>Spirotrichea</taxon>
        <taxon>Stichotrichia</taxon>
        <taxon>Sporadotrichida</taxon>
        <taxon>Oxytrichidae</taxon>
        <taxon>Stylonychinae</taxon>
        <taxon>Stylonychia</taxon>
    </lineage>
</organism>
<dbReference type="Gene3D" id="3.40.50.10330">
    <property type="entry name" value="Probable inorganic polyphosphate/atp-NAD kinase, domain 1"/>
    <property type="match status" value="1"/>
</dbReference>
<gene>
    <name evidence="6" type="primary">Contig11094.g11857</name>
    <name evidence="6" type="ORF">STYLEM_3984</name>
</gene>
<dbReference type="EMBL" id="CCKQ01003860">
    <property type="protein sequence ID" value="CDW74999.1"/>
    <property type="molecule type" value="Genomic_DNA"/>
</dbReference>
<dbReference type="Pfam" id="PF01513">
    <property type="entry name" value="NAD_kinase"/>
    <property type="match status" value="1"/>
</dbReference>
<dbReference type="FunCoup" id="A0A078A2J3">
    <property type="interactions" value="82"/>
</dbReference>
<comment type="similarity">
    <text evidence="1">Belongs to the NAD kinase family.</text>
</comment>
<dbReference type="GO" id="GO:0006741">
    <property type="term" value="P:NADP+ biosynthetic process"/>
    <property type="evidence" value="ECO:0007669"/>
    <property type="project" value="InterPro"/>
</dbReference>
<keyword evidence="3 6" id="KW-0418">Kinase</keyword>
<protein>
    <submittedName>
        <fullName evidence="6">Sugar kinase</fullName>
    </submittedName>
</protein>
<keyword evidence="5" id="KW-0520">NAD</keyword>
<dbReference type="GO" id="GO:0019674">
    <property type="term" value="P:NAD+ metabolic process"/>
    <property type="evidence" value="ECO:0007669"/>
    <property type="project" value="InterPro"/>
</dbReference>
<dbReference type="InParanoid" id="A0A078A2J3"/>
<evidence type="ECO:0000256" key="5">
    <source>
        <dbReference type="ARBA" id="ARBA00023027"/>
    </source>
</evidence>
<evidence type="ECO:0000313" key="6">
    <source>
        <dbReference type="EMBL" id="CDW74999.1"/>
    </source>
</evidence>
<keyword evidence="4" id="KW-0521">NADP</keyword>
<keyword evidence="2" id="KW-0808">Transferase</keyword>
<keyword evidence="7" id="KW-1185">Reference proteome</keyword>
<dbReference type="InterPro" id="IPR017438">
    <property type="entry name" value="ATP-NAD_kinase_N"/>
</dbReference>
<name>A0A078A2J3_STYLE</name>
<evidence type="ECO:0000256" key="3">
    <source>
        <dbReference type="ARBA" id="ARBA00022777"/>
    </source>
</evidence>
<dbReference type="Gene3D" id="2.60.200.30">
    <property type="entry name" value="Probable inorganic polyphosphate/atp-NAD kinase, domain 2"/>
    <property type="match status" value="1"/>
</dbReference>
<dbReference type="Proteomes" id="UP000039865">
    <property type="component" value="Unassembled WGS sequence"/>
</dbReference>
<dbReference type="AlphaFoldDB" id="A0A078A2J3"/>
<dbReference type="PANTHER" id="PTHR13158">
    <property type="match status" value="1"/>
</dbReference>
<evidence type="ECO:0000256" key="4">
    <source>
        <dbReference type="ARBA" id="ARBA00022857"/>
    </source>
</evidence>
<dbReference type="SUPFAM" id="SSF111331">
    <property type="entry name" value="NAD kinase/diacylglycerol kinase-like"/>
    <property type="match status" value="1"/>
</dbReference>